<proteinExistence type="predicted"/>
<organism evidence="1 2">
    <name type="scientific">Riccia fluitans</name>
    <dbReference type="NCBI Taxonomy" id="41844"/>
    <lineage>
        <taxon>Eukaryota</taxon>
        <taxon>Viridiplantae</taxon>
        <taxon>Streptophyta</taxon>
        <taxon>Embryophyta</taxon>
        <taxon>Marchantiophyta</taxon>
        <taxon>Marchantiopsida</taxon>
        <taxon>Marchantiidae</taxon>
        <taxon>Marchantiales</taxon>
        <taxon>Ricciaceae</taxon>
        <taxon>Riccia</taxon>
    </lineage>
</organism>
<comment type="caution">
    <text evidence="1">The sequence shown here is derived from an EMBL/GenBank/DDBJ whole genome shotgun (WGS) entry which is preliminary data.</text>
</comment>
<dbReference type="Proteomes" id="UP001605036">
    <property type="component" value="Unassembled WGS sequence"/>
</dbReference>
<name>A0ABD1ZJY9_9MARC</name>
<protein>
    <submittedName>
        <fullName evidence="1">Uncharacterized protein</fullName>
    </submittedName>
</protein>
<dbReference type="AlphaFoldDB" id="A0ABD1ZJY9"/>
<evidence type="ECO:0000313" key="1">
    <source>
        <dbReference type="EMBL" id="KAL2651627.1"/>
    </source>
</evidence>
<dbReference type="EMBL" id="JBHFFA010000001">
    <property type="protein sequence ID" value="KAL2651627.1"/>
    <property type="molecule type" value="Genomic_DNA"/>
</dbReference>
<evidence type="ECO:0000313" key="2">
    <source>
        <dbReference type="Proteomes" id="UP001605036"/>
    </source>
</evidence>
<reference evidence="1 2" key="1">
    <citation type="submission" date="2024-09" db="EMBL/GenBank/DDBJ databases">
        <title>Chromosome-scale assembly of Riccia fluitans.</title>
        <authorList>
            <person name="Paukszto L."/>
            <person name="Sawicki J."/>
            <person name="Karawczyk K."/>
            <person name="Piernik-Szablinska J."/>
            <person name="Szczecinska M."/>
            <person name="Mazdziarz M."/>
        </authorList>
    </citation>
    <scope>NUCLEOTIDE SEQUENCE [LARGE SCALE GENOMIC DNA]</scope>
    <source>
        <strain evidence="1">Rf_01</strain>
        <tissue evidence="1">Aerial parts of the thallus</tissue>
    </source>
</reference>
<gene>
    <name evidence="1" type="ORF">R1flu_019755</name>
</gene>
<sequence>MLHPHETRNNSCTDLNSWYPFYTMKLKSNCPTAKTAVLRDLVLASRVSKANEQPWMSQPSMFLPARNHSQAKVKHNEKTNVRKTQQEWHVEVLPNVSAIEPPQRLKSDGL</sequence>
<accession>A0ABD1ZJY9</accession>
<keyword evidence="2" id="KW-1185">Reference proteome</keyword>